<name>A0A5D3CV68_CUCMM</name>
<keyword evidence="2" id="KW-0418">Kinase</keyword>
<protein>
    <submittedName>
        <fullName evidence="2">Receptor-like protein kinase</fullName>
    </submittedName>
</protein>
<sequence length="108" mass="12332">MQDTFVWTVRAKRDCPWLRAAVQRDQGVESETVEQPRVSTAVEEGTRGARQRGVVRRPRLVEFTIELVPRISPISQASYRLTPSELKELKVQLQELVDKGYIKPSVSP</sequence>
<evidence type="ECO:0000256" key="1">
    <source>
        <dbReference type="SAM" id="MobiDB-lite"/>
    </source>
</evidence>
<dbReference type="InterPro" id="IPR032567">
    <property type="entry name" value="RTL1-rel"/>
</dbReference>
<accession>A0A5D3CV68</accession>
<dbReference type="InterPro" id="IPR043502">
    <property type="entry name" value="DNA/RNA_pol_sf"/>
</dbReference>
<dbReference type="Proteomes" id="UP000321947">
    <property type="component" value="Unassembled WGS sequence"/>
</dbReference>
<dbReference type="EMBL" id="SSTD01009491">
    <property type="protein sequence ID" value="TYK14149.1"/>
    <property type="molecule type" value="Genomic_DNA"/>
</dbReference>
<dbReference type="Gene3D" id="3.10.10.10">
    <property type="entry name" value="HIV Type 1 Reverse Transcriptase, subunit A, domain 1"/>
    <property type="match status" value="1"/>
</dbReference>
<dbReference type="AlphaFoldDB" id="A0A5D3CV68"/>
<reference evidence="2 3" key="1">
    <citation type="submission" date="2019-08" db="EMBL/GenBank/DDBJ databases">
        <title>Draft genome sequences of two oriental melons (Cucumis melo L. var makuwa).</title>
        <authorList>
            <person name="Kwon S.-Y."/>
        </authorList>
    </citation>
    <scope>NUCLEOTIDE SEQUENCE [LARGE SCALE GENOMIC DNA]</scope>
    <source>
        <strain evidence="3">cv. Chang Bougi</strain>
        <tissue evidence="2">Leaf</tissue>
    </source>
</reference>
<feature type="region of interest" description="Disordered" evidence="1">
    <location>
        <begin position="28"/>
        <end position="49"/>
    </location>
</feature>
<evidence type="ECO:0000313" key="3">
    <source>
        <dbReference type="Proteomes" id="UP000321947"/>
    </source>
</evidence>
<keyword evidence="2" id="KW-0808">Transferase</keyword>
<dbReference type="SUPFAM" id="SSF56672">
    <property type="entry name" value="DNA/RNA polymerases"/>
    <property type="match status" value="1"/>
</dbReference>
<organism evidence="2 3">
    <name type="scientific">Cucumis melo var. makuwa</name>
    <name type="common">Oriental melon</name>
    <dbReference type="NCBI Taxonomy" id="1194695"/>
    <lineage>
        <taxon>Eukaryota</taxon>
        <taxon>Viridiplantae</taxon>
        <taxon>Streptophyta</taxon>
        <taxon>Embryophyta</taxon>
        <taxon>Tracheophyta</taxon>
        <taxon>Spermatophyta</taxon>
        <taxon>Magnoliopsida</taxon>
        <taxon>eudicotyledons</taxon>
        <taxon>Gunneridae</taxon>
        <taxon>Pentapetalae</taxon>
        <taxon>rosids</taxon>
        <taxon>fabids</taxon>
        <taxon>Cucurbitales</taxon>
        <taxon>Cucurbitaceae</taxon>
        <taxon>Benincaseae</taxon>
        <taxon>Cucumis</taxon>
    </lineage>
</organism>
<keyword evidence="2" id="KW-0675">Receptor</keyword>
<dbReference type="GO" id="GO:0016301">
    <property type="term" value="F:kinase activity"/>
    <property type="evidence" value="ECO:0007669"/>
    <property type="project" value="UniProtKB-KW"/>
</dbReference>
<evidence type="ECO:0000313" key="2">
    <source>
        <dbReference type="EMBL" id="TYK14149.1"/>
    </source>
</evidence>
<proteinExistence type="predicted"/>
<comment type="caution">
    <text evidence="2">The sequence shown here is derived from an EMBL/GenBank/DDBJ whole genome shotgun (WGS) entry which is preliminary data.</text>
</comment>
<dbReference type="PANTHER" id="PTHR15503">
    <property type="entry name" value="LDOC1 RELATED"/>
    <property type="match status" value="1"/>
</dbReference>
<dbReference type="PANTHER" id="PTHR15503:SF45">
    <property type="entry name" value="RNA-DIRECTED DNA POLYMERASE HOMOLOG"/>
    <property type="match status" value="1"/>
</dbReference>
<gene>
    <name evidence="2" type="ORF">E5676_scaffold513G00200</name>
</gene>